<gene>
    <name evidence="2" type="ORF">Q9L42_014170</name>
</gene>
<dbReference type="InterPro" id="IPR013976">
    <property type="entry name" value="HDOD"/>
</dbReference>
<protein>
    <submittedName>
        <fullName evidence="2">HDOD domain-containing protein</fullName>
    </submittedName>
</protein>
<accession>A0AAU7NR79</accession>
<evidence type="ECO:0000259" key="1">
    <source>
        <dbReference type="PROSITE" id="PS51833"/>
    </source>
</evidence>
<dbReference type="PANTHER" id="PTHR33525">
    <property type="match status" value="1"/>
</dbReference>
<keyword evidence="3" id="KW-1185">Reference proteome</keyword>
<proteinExistence type="predicted"/>
<name>A0AAU7NR79_9GAMM</name>
<dbReference type="Pfam" id="PF08668">
    <property type="entry name" value="HDOD"/>
    <property type="match status" value="1"/>
</dbReference>
<feature type="domain" description="HDOD" evidence="1">
    <location>
        <begin position="21"/>
        <end position="220"/>
    </location>
</feature>
<dbReference type="EMBL" id="CP157743">
    <property type="protein sequence ID" value="XBS19500.1"/>
    <property type="molecule type" value="Genomic_DNA"/>
</dbReference>
<dbReference type="KEGG" id="mech:Q9L42_014170"/>
<dbReference type="PANTHER" id="PTHR33525:SF3">
    <property type="entry name" value="RIBONUCLEASE Y"/>
    <property type="match status" value="1"/>
</dbReference>
<dbReference type="RefSeq" id="WP_349431283.1">
    <property type="nucleotide sequence ID" value="NZ_CP157743.1"/>
</dbReference>
<dbReference type="PROSITE" id="PS51833">
    <property type="entry name" value="HDOD"/>
    <property type="match status" value="1"/>
</dbReference>
<dbReference type="NCBIfam" id="TIGR00277">
    <property type="entry name" value="HDIG"/>
    <property type="match status" value="1"/>
</dbReference>
<evidence type="ECO:0000313" key="2">
    <source>
        <dbReference type="EMBL" id="XBS19500.1"/>
    </source>
</evidence>
<dbReference type="AlphaFoldDB" id="A0AAU7NR79"/>
<dbReference type="Gene3D" id="1.10.3210.10">
    <property type="entry name" value="Hypothetical protein af1432"/>
    <property type="match status" value="1"/>
</dbReference>
<dbReference type="SUPFAM" id="SSF109604">
    <property type="entry name" value="HD-domain/PDEase-like"/>
    <property type="match status" value="1"/>
</dbReference>
<dbReference type="InterPro" id="IPR052340">
    <property type="entry name" value="RNase_Y/CdgJ"/>
</dbReference>
<dbReference type="InterPro" id="IPR006675">
    <property type="entry name" value="HDIG_dom"/>
</dbReference>
<reference evidence="2 3" key="1">
    <citation type="journal article" date="2024" name="Microbiology">
        <title>Methylomarinum rosea sp. nov., a novel halophilic methanotrophic bacterium from the hypersaline Lake Elton.</title>
        <authorList>
            <person name="Suleimanov R.Z."/>
            <person name="Oshkin I.Y."/>
            <person name="Danilova O.V."/>
            <person name="Suzina N.E."/>
            <person name="Dedysh S.N."/>
        </authorList>
    </citation>
    <scope>NUCLEOTIDE SEQUENCE [LARGE SCALE GENOMIC DNA]</scope>
    <source>
        <strain evidence="2 3">Ch1-1</strain>
    </source>
</reference>
<dbReference type="Proteomes" id="UP001225378">
    <property type="component" value="Chromosome"/>
</dbReference>
<organism evidence="2 3">
    <name type="scientific">Methylomarinum roseum</name>
    <dbReference type="NCBI Taxonomy" id="3067653"/>
    <lineage>
        <taxon>Bacteria</taxon>
        <taxon>Pseudomonadati</taxon>
        <taxon>Pseudomonadota</taxon>
        <taxon>Gammaproteobacteria</taxon>
        <taxon>Methylococcales</taxon>
        <taxon>Methylococcaceae</taxon>
        <taxon>Methylomarinum</taxon>
    </lineage>
</organism>
<evidence type="ECO:0000313" key="3">
    <source>
        <dbReference type="Proteomes" id="UP001225378"/>
    </source>
</evidence>
<sequence>MVTSLQSDLTVSDLLKGDLQLASPPAIYFELKKVIEDPHKSMTDAAFVIEKDAALALKLLKIVNSAFYGFPSRISSVNRAVTIIGLQELQNLILGAVIIERFSDLPGDIISMHDFWARSLKCALISRELDDYLGREYCDAVFLCGLLHDIGQLVFFRRIPELAREVELLVQSKQDITLEDQSAVEDQVIGFDHYRTGAELCRSWKLPDIIVESIRLHNYPDNTGRYFKISAMTRLANYYSKLELEHNAVIANSLGISAPEMEVILEQAYSQFDEIFNLFYSGH</sequence>